<dbReference type="AlphaFoldDB" id="A0A5N6PJW4"/>
<evidence type="ECO:0000256" key="1">
    <source>
        <dbReference type="ARBA" id="ARBA00022670"/>
    </source>
</evidence>
<dbReference type="InterPro" id="IPR054722">
    <property type="entry name" value="PolX-like_BBD"/>
</dbReference>
<accession>A0A5N6PJW4</accession>
<dbReference type="Pfam" id="PF22936">
    <property type="entry name" value="Pol_BBD"/>
    <property type="match status" value="1"/>
</dbReference>
<dbReference type="SUPFAM" id="SSF53098">
    <property type="entry name" value="Ribonuclease H-like"/>
    <property type="match status" value="1"/>
</dbReference>
<dbReference type="InterPro" id="IPR012337">
    <property type="entry name" value="RNaseH-like_sf"/>
</dbReference>
<dbReference type="Pfam" id="PF25597">
    <property type="entry name" value="SH3_retrovirus"/>
    <property type="match status" value="1"/>
</dbReference>
<dbReference type="Pfam" id="PF13976">
    <property type="entry name" value="gag_pre-integrs"/>
    <property type="match status" value="1"/>
</dbReference>
<dbReference type="GO" id="GO:0015074">
    <property type="term" value="P:DNA integration"/>
    <property type="evidence" value="ECO:0007669"/>
    <property type="project" value="InterPro"/>
</dbReference>
<dbReference type="GO" id="GO:0003676">
    <property type="term" value="F:nucleic acid binding"/>
    <property type="evidence" value="ECO:0007669"/>
    <property type="project" value="InterPro"/>
</dbReference>
<comment type="caution">
    <text evidence="3">The sequence shown here is derived from an EMBL/GenBank/DDBJ whole genome shotgun (WGS) entry which is preliminary data.</text>
</comment>
<dbReference type="Pfam" id="PF00665">
    <property type="entry name" value="rve"/>
    <property type="match status" value="1"/>
</dbReference>
<organism evidence="3 4">
    <name type="scientific">Mikania micrantha</name>
    <name type="common">bitter vine</name>
    <dbReference type="NCBI Taxonomy" id="192012"/>
    <lineage>
        <taxon>Eukaryota</taxon>
        <taxon>Viridiplantae</taxon>
        <taxon>Streptophyta</taxon>
        <taxon>Embryophyta</taxon>
        <taxon>Tracheophyta</taxon>
        <taxon>Spermatophyta</taxon>
        <taxon>Magnoliopsida</taxon>
        <taxon>eudicotyledons</taxon>
        <taxon>Gunneridae</taxon>
        <taxon>Pentapetalae</taxon>
        <taxon>asterids</taxon>
        <taxon>campanulids</taxon>
        <taxon>Asterales</taxon>
        <taxon>Asteraceae</taxon>
        <taxon>Asteroideae</taxon>
        <taxon>Heliantheae alliance</taxon>
        <taxon>Eupatorieae</taxon>
        <taxon>Mikania</taxon>
    </lineage>
</organism>
<dbReference type="InterPro" id="IPR001584">
    <property type="entry name" value="Integrase_cat-core"/>
</dbReference>
<dbReference type="PANTHER" id="PTHR42648">
    <property type="entry name" value="TRANSPOSASE, PUTATIVE-RELATED"/>
    <property type="match status" value="1"/>
</dbReference>
<reference evidence="3 4" key="1">
    <citation type="submission" date="2019-05" db="EMBL/GenBank/DDBJ databases">
        <title>Mikania micrantha, genome provides insights into the molecular mechanism of rapid growth.</title>
        <authorList>
            <person name="Liu B."/>
        </authorList>
    </citation>
    <scope>NUCLEOTIDE SEQUENCE [LARGE SCALE GENOMIC DNA]</scope>
    <source>
        <strain evidence="3">NLD-2019</strain>
        <tissue evidence="3">Leaf</tissue>
    </source>
</reference>
<evidence type="ECO:0000259" key="2">
    <source>
        <dbReference type="PROSITE" id="PS50994"/>
    </source>
</evidence>
<keyword evidence="1" id="KW-0378">Hydrolase</keyword>
<feature type="domain" description="Integrase catalytic" evidence="2">
    <location>
        <begin position="178"/>
        <end position="344"/>
    </location>
</feature>
<protein>
    <recommendedName>
        <fullName evidence="2">Integrase catalytic domain-containing protein</fullName>
    </recommendedName>
</protein>
<keyword evidence="4" id="KW-1185">Reference proteome</keyword>
<evidence type="ECO:0000313" key="3">
    <source>
        <dbReference type="EMBL" id="KAD6454708.1"/>
    </source>
</evidence>
<evidence type="ECO:0000313" key="4">
    <source>
        <dbReference type="Proteomes" id="UP000326396"/>
    </source>
</evidence>
<dbReference type="GO" id="GO:0008233">
    <property type="term" value="F:peptidase activity"/>
    <property type="evidence" value="ECO:0007669"/>
    <property type="project" value="UniProtKB-KW"/>
</dbReference>
<dbReference type="Gene3D" id="3.30.420.10">
    <property type="entry name" value="Ribonuclease H-like superfamily/Ribonuclease H"/>
    <property type="match status" value="1"/>
</dbReference>
<keyword evidence="1" id="KW-0645">Protease</keyword>
<dbReference type="InterPro" id="IPR057670">
    <property type="entry name" value="SH3_retrovirus"/>
</dbReference>
<dbReference type="PROSITE" id="PS50994">
    <property type="entry name" value="INTEGRASE"/>
    <property type="match status" value="1"/>
</dbReference>
<dbReference type="PANTHER" id="PTHR42648:SF25">
    <property type="entry name" value="RNA-DIRECTED DNA POLYMERASE"/>
    <property type="match status" value="1"/>
</dbReference>
<name>A0A5N6PJW4_9ASTR</name>
<dbReference type="InterPro" id="IPR039537">
    <property type="entry name" value="Retrotran_Ty1/copia-like"/>
</dbReference>
<proteinExistence type="predicted"/>
<dbReference type="Proteomes" id="UP000326396">
    <property type="component" value="Linkage Group LG12"/>
</dbReference>
<dbReference type="InterPro" id="IPR036397">
    <property type="entry name" value="RNaseH_sf"/>
</dbReference>
<dbReference type="InterPro" id="IPR025724">
    <property type="entry name" value="GAG-pre-integrase_dom"/>
</dbReference>
<dbReference type="OrthoDB" id="2013098at2759"/>
<gene>
    <name evidence="3" type="ORF">E3N88_09414</name>
</gene>
<sequence length="548" mass="62801">MTGNHEHFKEIDENVTGQVRFGDGSYVKIKGKGSILVECNNQEQRIISHVYYIPSLKNNILSLGQLTENGCKVILENDLLYLYDQNKTLLMKAERSTNRLYNINLKVGTPICLLNKLEDEAWLWHARLGHLYFDSIKLMTRKKMVEGIPHIIHTNQICDACLLGKHSRTPFPNQAKFISDEPLDLVYGDLCGPISPPTHSGKKYIFLLVDDYTRCMWVYILTSKDEAFKTFKEFKLKVENEVGIKLKLLRTDKGGEFTSNEFTQFCKDNGIARQLIAPYSPQQNGVVERRNRTMLSTTRSMLKAMSMPKIFWAEAVRHTIYVLNRVPTKALTDCTPYEALKGRKPNLGSLRVFGCIAYSKVLSHLTKLDDRSIKMVHLGMEEGSKTYRLFDPITKKICVSRDVKFVEKDSWNWKDYMNDVGSDEPGWIDFVINQSLTPTTGNSECKYANNEINESEQVSSPNSPTTPFTPPTYTFETNSMEVAEYASSSNSSARPFDHTPIKGFKSLDNVYERAPEIKTTELVFTEEEPQNYKESLVDKKWMKLCKLR</sequence>
<dbReference type="EMBL" id="SZYD01000004">
    <property type="protein sequence ID" value="KAD6454708.1"/>
    <property type="molecule type" value="Genomic_DNA"/>
</dbReference>
<dbReference type="GO" id="GO:0006508">
    <property type="term" value="P:proteolysis"/>
    <property type="evidence" value="ECO:0007669"/>
    <property type="project" value="UniProtKB-KW"/>
</dbReference>